<keyword evidence="6 10" id="KW-0863">Zinc-finger</keyword>
<gene>
    <name evidence="13" type="ORF">JVT61DRAFT_995</name>
</gene>
<dbReference type="Proteomes" id="UP000683000">
    <property type="component" value="Unassembled WGS sequence"/>
</dbReference>
<dbReference type="UniPathway" id="UPA00886"/>
<dbReference type="CDD" id="cd16651">
    <property type="entry name" value="SPL-RING_NSE2"/>
    <property type="match status" value="1"/>
</dbReference>
<dbReference type="GO" id="GO:0016925">
    <property type="term" value="P:protein sumoylation"/>
    <property type="evidence" value="ECO:0007669"/>
    <property type="project" value="UniProtKB-UniPathway"/>
</dbReference>
<keyword evidence="4" id="KW-0808">Transferase</keyword>
<evidence type="ECO:0000256" key="7">
    <source>
        <dbReference type="ARBA" id="ARBA00022786"/>
    </source>
</evidence>
<evidence type="ECO:0000256" key="8">
    <source>
        <dbReference type="ARBA" id="ARBA00022833"/>
    </source>
</evidence>
<proteinExistence type="inferred from homology"/>
<evidence type="ECO:0000256" key="5">
    <source>
        <dbReference type="ARBA" id="ARBA00022723"/>
    </source>
</evidence>
<evidence type="ECO:0000313" key="13">
    <source>
        <dbReference type="EMBL" id="KAG6376960.1"/>
    </source>
</evidence>
<name>A0A8I2YR43_9AGAM</name>
<dbReference type="SUPFAM" id="SSF57850">
    <property type="entry name" value="RING/U-box"/>
    <property type="match status" value="1"/>
</dbReference>
<accession>A0A8I2YR43</accession>
<dbReference type="GO" id="GO:0061665">
    <property type="term" value="F:SUMO ligase activity"/>
    <property type="evidence" value="ECO:0007669"/>
    <property type="project" value="TreeGrafter"/>
</dbReference>
<dbReference type="PANTHER" id="PTHR21330:SF1">
    <property type="entry name" value="E3 SUMO-PROTEIN LIGASE NSE2"/>
    <property type="match status" value="1"/>
</dbReference>
<dbReference type="InterPro" id="IPR026846">
    <property type="entry name" value="Nse2(Mms21)"/>
</dbReference>
<dbReference type="GO" id="GO:0005634">
    <property type="term" value="C:nucleus"/>
    <property type="evidence" value="ECO:0007669"/>
    <property type="project" value="UniProtKB-SubCell"/>
</dbReference>
<dbReference type="GO" id="GO:0030915">
    <property type="term" value="C:Smc5-Smc6 complex"/>
    <property type="evidence" value="ECO:0007669"/>
    <property type="project" value="InterPro"/>
</dbReference>
<evidence type="ECO:0000256" key="10">
    <source>
        <dbReference type="PROSITE-ProRule" id="PRU00452"/>
    </source>
</evidence>
<keyword evidence="9" id="KW-0539">Nucleus</keyword>
<dbReference type="InterPro" id="IPR013083">
    <property type="entry name" value="Znf_RING/FYVE/PHD"/>
</dbReference>
<keyword evidence="8" id="KW-0862">Zinc</keyword>
<feature type="compositionally biased region" description="Acidic residues" evidence="11">
    <location>
        <begin position="35"/>
        <end position="44"/>
    </location>
</feature>
<evidence type="ECO:0000256" key="11">
    <source>
        <dbReference type="SAM" id="MobiDB-lite"/>
    </source>
</evidence>
<keyword evidence="5" id="KW-0479">Metal-binding</keyword>
<dbReference type="InterPro" id="IPR004181">
    <property type="entry name" value="Znf_MIZ"/>
</dbReference>
<evidence type="ECO:0000256" key="2">
    <source>
        <dbReference type="ARBA" id="ARBA00004718"/>
    </source>
</evidence>
<evidence type="ECO:0000256" key="4">
    <source>
        <dbReference type="ARBA" id="ARBA00022679"/>
    </source>
</evidence>
<evidence type="ECO:0000256" key="9">
    <source>
        <dbReference type="ARBA" id="ARBA00023242"/>
    </source>
</evidence>
<dbReference type="EMBL" id="JAGFBS010000010">
    <property type="protein sequence ID" value="KAG6376960.1"/>
    <property type="molecule type" value="Genomic_DNA"/>
</dbReference>
<sequence length="355" mass="40436">MPAASKSRHRRARRAPSSDHIEEEDDPSQKRADDVDNEDSEEDVQPLTVRKVTVKKEKKQRINRAATEAPVAGPSNANNDNDEDEDVDDGRIDIENFRDQPLDKKDGAKLHGIAQDWEMIRKQIHQSSFRLVKDVAISLADVMEVGESGEALGEVDSIMKKLLDIDQEMRSHEETLSNLHQALIRGEVVEDVLETYENEVKRRVGEHENKTTRQKYASNDVYVEFKQGIYEVQNPGEMIPPINDLVQREDGDPSDDEDELEVGGVTQDYKCPITLVILEEPMTSTLCGHSYSRAAIQEFLRAGRTGQLCPASGCNKRITMDNLRVDKELEKRIKIAMRRQRQREESEEDDDEVIE</sequence>
<comment type="caution">
    <text evidence="13">The sequence shown here is derived from an EMBL/GenBank/DDBJ whole genome shotgun (WGS) entry which is preliminary data.</text>
</comment>
<dbReference type="AlphaFoldDB" id="A0A8I2YR43"/>
<dbReference type="Gene3D" id="3.30.40.10">
    <property type="entry name" value="Zinc/RING finger domain, C3HC4 (zinc finger)"/>
    <property type="match status" value="1"/>
</dbReference>
<feature type="compositionally biased region" description="Basic residues" evidence="11">
    <location>
        <begin position="1"/>
        <end position="14"/>
    </location>
</feature>
<dbReference type="PANTHER" id="PTHR21330">
    <property type="entry name" value="E3 SUMO-PROTEIN LIGASE NSE2"/>
    <property type="match status" value="1"/>
</dbReference>
<dbReference type="OrthoDB" id="26899at2759"/>
<evidence type="ECO:0000259" key="12">
    <source>
        <dbReference type="PROSITE" id="PS51044"/>
    </source>
</evidence>
<keyword evidence="7" id="KW-0833">Ubl conjugation pathway</keyword>
<feature type="domain" description="SP-RING-type" evidence="12">
    <location>
        <begin position="256"/>
        <end position="338"/>
    </location>
</feature>
<evidence type="ECO:0000256" key="1">
    <source>
        <dbReference type="ARBA" id="ARBA00004123"/>
    </source>
</evidence>
<reference evidence="13" key="1">
    <citation type="submission" date="2021-03" db="EMBL/GenBank/DDBJ databases">
        <title>Evolutionary innovations through gain and loss of genes in the ectomycorrhizal Boletales.</title>
        <authorList>
            <person name="Wu G."/>
            <person name="Miyauchi S."/>
            <person name="Morin E."/>
            <person name="Yang Z.-L."/>
            <person name="Xu J."/>
            <person name="Martin F.M."/>
        </authorList>
    </citation>
    <scope>NUCLEOTIDE SEQUENCE</scope>
    <source>
        <strain evidence="13">BR01</strain>
    </source>
</reference>
<comment type="subcellular location">
    <subcellularLocation>
        <location evidence="1">Nucleus</location>
    </subcellularLocation>
</comment>
<protein>
    <recommendedName>
        <fullName evidence="12">SP-RING-type domain-containing protein</fullName>
    </recommendedName>
</protein>
<organism evidence="13 14">
    <name type="scientific">Boletus reticuloceps</name>
    <dbReference type="NCBI Taxonomy" id="495285"/>
    <lineage>
        <taxon>Eukaryota</taxon>
        <taxon>Fungi</taxon>
        <taxon>Dikarya</taxon>
        <taxon>Basidiomycota</taxon>
        <taxon>Agaricomycotina</taxon>
        <taxon>Agaricomycetes</taxon>
        <taxon>Agaricomycetidae</taxon>
        <taxon>Boletales</taxon>
        <taxon>Boletineae</taxon>
        <taxon>Boletaceae</taxon>
        <taxon>Boletoideae</taxon>
        <taxon>Boletus</taxon>
    </lineage>
</organism>
<evidence type="ECO:0000256" key="6">
    <source>
        <dbReference type="ARBA" id="ARBA00022771"/>
    </source>
</evidence>
<dbReference type="Pfam" id="PF11789">
    <property type="entry name" value="zf-Nse"/>
    <property type="match status" value="1"/>
</dbReference>
<keyword evidence="14" id="KW-1185">Reference proteome</keyword>
<feature type="compositionally biased region" description="Basic residues" evidence="11">
    <location>
        <begin position="52"/>
        <end position="62"/>
    </location>
</feature>
<dbReference type="GO" id="GO:0008270">
    <property type="term" value="F:zinc ion binding"/>
    <property type="evidence" value="ECO:0007669"/>
    <property type="project" value="UniProtKB-KW"/>
</dbReference>
<evidence type="ECO:0000313" key="14">
    <source>
        <dbReference type="Proteomes" id="UP000683000"/>
    </source>
</evidence>
<comment type="similarity">
    <text evidence="3">Belongs to the NSE2 family.</text>
</comment>
<feature type="region of interest" description="Disordered" evidence="11">
    <location>
        <begin position="1"/>
        <end position="87"/>
    </location>
</feature>
<comment type="pathway">
    <text evidence="2">Protein modification; protein sumoylation.</text>
</comment>
<dbReference type="PROSITE" id="PS51044">
    <property type="entry name" value="ZF_SP_RING"/>
    <property type="match status" value="1"/>
</dbReference>
<dbReference type="GO" id="GO:0000724">
    <property type="term" value="P:double-strand break repair via homologous recombination"/>
    <property type="evidence" value="ECO:0007669"/>
    <property type="project" value="InterPro"/>
</dbReference>
<evidence type="ECO:0000256" key="3">
    <source>
        <dbReference type="ARBA" id="ARBA00008212"/>
    </source>
</evidence>